<protein>
    <submittedName>
        <fullName evidence="1">Uncharacterized protein</fullName>
    </submittedName>
</protein>
<sequence>MPKRTQTRQVRPRGKPYVHQGFLSFAKKLAPLNRIGEIFEQNRIHLKERKYTPTGILIELGSHKAMPGGLMATRANVQTLADAFGLKTVSRSTDTGRLEATTRDHAIIPFPAKLAPLFQHPRQRLEIPLSKTGRQVGRFRAIDRFIDSKGNPVFAYYHYSRRASPPSQATLHRWFVEFFPHPLSERIAKALSERNATFIGKRFSEWMKRTKKLPITRKQN</sequence>
<accession>A0A7T9I1J7</accession>
<organism evidence="1">
    <name type="scientific">Candidatus Iainarchaeum sp</name>
    <dbReference type="NCBI Taxonomy" id="3101447"/>
    <lineage>
        <taxon>Archaea</taxon>
        <taxon>Candidatus Iainarchaeota</taxon>
        <taxon>Candidatus Iainarchaeia</taxon>
        <taxon>Candidatus Iainarchaeales</taxon>
        <taxon>Candidatus Iainarchaeaceae</taxon>
        <taxon>Candidatus Iainarchaeum</taxon>
    </lineage>
</organism>
<reference evidence="1" key="1">
    <citation type="submission" date="2020-11" db="EMBL/GenBank/DDBJ databases">
        <title>Connecting structure to function with the recovery of over 1000 high-quality activated sludge metagenome-assembled genomes encoding full-length rRNA genes using long-read sequencing.</title>
        <authorList>
            <person name="Singleton C.M."/>
            <person name="Petriglieri F."/>
            <person name="Kristensen J.M."/>
            <person name="Kirkegaard R.H."/>
            <person name="Michaelsen T.Y."/>
            <person name="Andersen M.H."/>
            <person name="Karst S.M."/>
            <person name="Dueholm M.S."/>
            <person name="Nielsen P.H."/>
            <person name="Albertsen M."/>
        </authorList>
    </citation>
    <scope>NUCLEOTIDE SEQUENCE</scope>
    <source>
        <strain evidence="1">Fred_18-Q3-R57-64_BAT3C.431</strain>
    </source>
</reference>
<dbReference type="Proteomes" id="UP000596004">
    <property type="component" value="Chromosome"/>
</dbReference>
<dbReference type="AlphaFoldDB" id="A0A7T9I1J7"/>
<dbReference type="EMBL" id="CP064981">
    <property type="protein sequence ID" value="QQR92423.1"/>
    <property type="molecule type" value="Genomic_DNA"/>
</dbReference>
<evidence type="ECO:0000313" key="1">
    <source>
        <dbReference type="EMBL" id="QQR92423.1"/>
    </source>
</evidence>
<name>A0A7T9I1J7_9ARCH</name>
<gene>
    <name evidence="1" type="ORF">IPJ89_04695</name>
</gene>
<proteinExistence type="predicted"/>